<feature type="compositionally biased region" description="Basic and acidic residues" evidence="1">
    <location>
        <begin position="59"/>
        <end position="85"/>
    </location>
</feature>
<protein>
    <submittedName>
        <fullName evidence="2">Uncharacterized protein</fullName>
    </submittedName>
</protein>
<feature type="non-terminal residue" evidence="2">
    <location>
        <position position="193"/>
    </location>
</feature>
<name>A0A061QMC8_9CHLO</name>
<evidence type="ECO:0000313" key="2">
    <source>
        <dbReference type="EMBL" id="JAC61812.1"/>
    </source>
</evidence>
<dbReference type="EMBL" id="GBEZ01025253">
    <property type="protein sequence ID" value="JAC61812.1"/>
    <property type="molecule type" value="Transcribed_RNA"/>
</dbReference>
<feature type="non-terminal residue" evidence="2">
    <location>
        <position position="1"/>
    </location>
</feature>
<evidence type="ECO:0000256" key="1">
    <source>
        <dbReference type="SAM" id="MobiDB-lite"/>
    </source>
</evidence>
<gene>
    <name evidence="2" type="ORF">TSPGSL018_25136</name>
</gene>
<dbReference type="AlphaFoldDB" id="A0A061QMC8"/>
<organism evidence="2">
    <name type="scientific">Tetraselmis sp. GSL018</name>
    <dbReference type="NCBI Taxonomy" id="582737"/>
    <lineage>
        <taxon>Eukaryota</taxon>
        <taxon>Viridiplantae</taxon>
        <taxon>Chlorophyta</taxon>
        <taxon>core chlorophytes</taxon>
        <taxon>Chlorodendrophyceae</taxon>
        <taxon>Chlorodendrales</taxon>
        <taxon>Chlorodendraceae</taxon>
        <taxon>Tetraselmis</taxon>
    </lineage>
</organism>
<reference evidence="2" key="1">
    <citation type="submission" date="2014-05" db="EMBL/GenBank/DDBJ databases">
        <title>The transcriptome of the halophilic microalga Tetraselmis sp. GSL018 isolated from the Great Salt Lake, Utah.</title>
        <authorList>
            <person name="Jinkerson R.E."/>
            <person name="D'Adamo S."/>
            <person name="Posewitz M.C."/>
        </authorList>
    </citation>
    <scope>NUCLEOTIDE SEQUENCE</scope>
    <source>
        <strain evidence="2">GSL018</strain>
    </source>
</reference>
<accession>A0A061QMC8</accession>
<feature type="region of interest" description="Disordered" evidence="1">
    <location>
        <begin position="41"/>
        <end position="93"/>
    </location>
</feature>
<proteinExistence type="predicted"/>
<sequence length="193" mass="20359">ALVPEGRRLCHYLVVLRRAAGPPRPVSHSDHGDAELGVVQRGGARRRPCAPASAAVGLPKDDLERRSSRGRRRDRDHGVAPERGEGAAAAGLRSGPPAVERLLVHEAVAVAHVTHLQAIEGLPELAPRQVVRPILVCGAFVRVSVAHGVVNGDTLAFCFDDSIRVVATNAAVNSGEFSPVGSIDSTYTDQISL</sequence>